<dbReference type="InterPro" id="IPR027474">
    <property type="entry name" value="L-asparaginase_N"/>
</dbReference>
<reference evidence="10 11" key="1">
    <citation type="submission" date="2018-09" db="EMBL/GenBank/DDBJ databases">
        <title>Genomic Encyclopedia of Archaeal and Bacterial Type Strains, Phase II (KMG-II): from individual species to whole genera.</title>
        <authorList>
            <person name="Goeker M."/>
        </authorList>
    </citation>
    <scope>NUCLEOTIDE SEQUENCE [LARGE SCALE GENOMIC DNA]</scope>
    <source>
        <strain evidence="10 11">DSM 27148</strain>
    </source>
</reference>
<evidence type="ECO:0000256" key="5">
    <source>
        <dbReference type="PIRSR" id="PIRSR001220-2"/>
    </source>
</evidence>
<dbReference type="Proteomes" id="UP000283387">
    <property type="component" value="Unassembled WGS sequence"/>
</dbReference>
<comment type="similarity">
    <text evidence="1">Belongs to the asparaginase 1 family.</text>
</comment>
<evidence type="ECO:0000256" key="2">
    <source>
        <dbReference type="ARBA" id="ARBA00012920"/>
    </source>
</evidence>
<dbReference type="InterPro" id="IPR041725">
    <property type="entry name" value="L-asparaginase_I"/>
</dbReference>
<name>A0A419VVG8_9BACT</name>
<dbReference type="SMART" id="SM00870">
    <property type="entry name" value="Asparaginase"/>
    <property type="match status" value="1"/>
</dbReference>
<dbReference type="GO" id="GO:0009066">
    <property type="term" value="P:aspartate family amino acid metabolic process"/>
    <property type="evidence" value="ECO:0007669"/>
    <property type="project" value="UniProtKB-ARBA"/>
</dbReference>
<dbReference type="FunFam" id="3.40.50.40:FF:000001">
    <property type="entry name" value="L-asparaginase 1"/>
    <property type="match status" value="1"/>
</dbReference>
<dbReference type="NCBIfam" id="TIGR00519">
    <property type="entry name" value="asnASE_I"/>
    <property type="match status" value="1"/>
</dbReference>
<dbReference type="Pfam" id="PF17763">
    <property type="entry name" value="Asparaginase_C"/>
    <property type="match status" value="1"/>
</dbReference>
<evidence type="ECO:0000256" key="3">
    <source>
        <dbReference type="ARBA" id="ARBA00022801"/>
    </source>
</evidence>
<dbReference type="GO" id="GO:0004067">
    <property type="term" value="F:asparaginase activity"/>
    <property type="evidence" value="ECO:0007669"/>
    <property type="project" value="UniProtKB-UniRule"/>
</dbReference>
<dbReference type="PIRSF" id="PIRSF500176">
    <property type="entry name" value="L_ASNase"/>
    <property type="match status" value="1"/>
</dbReference>
<dbReference type="PROSITE" id="PS00917">
    <property type="entry name" value="ASN_GLN_ASE_2"/>
    <property type="match status" value="1"/>
</dbReference>
<evidence type="ECO:0000256" key="7">
    <source>
        <dbReference type="PROSITE-ProRule" id="PRU10100"/>
    </source>
</evidence>
<dbReference type="InterPro" id="IPR036152">
    <property type="entry name" value="Asp/glu_Ase-like_sf"/>
</dbReference>
<dbReference type="Gene3D" id="3.40.50.1170">
    <property type="entry name" value="L-asparaginase, N-terminal domain"/>
    <property type="match status" value="1"/>
</dbReference>
<organism evidence="10 11">
    <name type="scientific">Mangrovibacterium diazotrophicum</name>
    <dbReference type="NCBI Taxonomy" id="1261403"/>
    <lineage>
        <taxon>Bacteria</taxon>
        <taxon>Pseudomonadati</taxon>
        <taxon>Bacteroidota</taxon>
        <taxon>Bacteroidia</taxon>
        <taxon>Marinilabiliales</taxon>
        <taxon>Prolixibacteraceae</taxon>
        <taxon>Mangrovibacterium</taxon>
    </lineage>
</organism>
<dbReference type="PROSITE" id="PS51732">
    <property type="entry name" value="ASN_GLN_ASE_3"/>
    <property type="match status" value="1"/>
</dbReference>
<dbReference type="InterPro" id="IPR006034">
    <property type="entry name" value="Asparaginase/glutaminase-like"/>
</dbReference>
<evidence type="ECO:0000256" key="4">
    <source>
        <dbReference type="PIRSR" id="PIRSR001220-1"/>
    </source>
</evidence>
<evidence type="ECO:0000313" key="10">
    <source>
        <dbReference type="EMBL" id="RKD86118.1"/>
    </source>
</evidence>
<comment type="caution">
    <text evidence="10">The sequence shown here is derived from an EMBL/GenBank/DDBJ whole genome shotgun (WGS) entry which is preliminary data.</text>
</comment>
<feature type="active site" evidence="7">
    <location>
        <position position="96"/>
    </location>
</feature>
<feature type="domain" description="L-asparaginase N-terminal" evidence="8">
    <location>
        <begin position="13"/>
        <end position="202"/>
    </location>
</feature>
<dbReference type="InterPro" id="IPR040919">
    <property type="entry name" value="Asparaginase_C"/>
</dbReference>
<accession>A0A419VVG8</accession>
<dbReference type="PANTHER" id="PTHR11707">
    <property type="entry name" value="L-ASPARAGINASE"/>
    <property type="match status" value="1"/>
</dbReference>
<gene>
    <name evidence="10" type="ORF">BC643_4435</name>
</gene>
<dbReference type="PRINTS" id="PR00139">
    <property type="entry name" value="ASNGLNASE"/>
</dbReference>
<dbReference type="PROSITE" id="PS00144">
    <property type="entry name" value="ASN_GLN_ASE_1"/>
    <property type="match status" value="1"/>
</dbReference>
<dbReference type="InterPro" id="IPR020827">
    <property type="entry name" value="Asparaginase/glutaminase_AS1"/>
</dbReference>
<evidence type="ECO:0000256" key="1">
    <source>
        <dbReference type="ARBA" id="ARBA00010518"/>
    </source>
</evidence>
<dbReference type="InterPro" id="IPR037152">
    <property type="entry name" value="L-asparaginase_N_sf"/>
</dbReference>
<evidence type="ECO:0000313" key="11">
    <source>
        <dbReference type="Proteomes" id="UP000283387"/>
    </source>
</evidence>
<dbReference type="SUPFAM" id="SSF53774">
    <property type="entry name" value="Glutaminase/Asparaginase"/>
    <property type="match status" value="1"/>
</dbReference>
<dbReference type="Pfam" id="PF00710">
    <property type="entry name" value="Asparaginase"/>
    <property type="match status" value="1"/>
</dbReference>
<dbReference type="FunFam" id="3.40.50.1170:FF:000001">
    <property type="entry name" value="L-asparaginase 2"/>
    <property type="match status" value="1"/>
</dbReference>
<dbReference type="EMBL" id="RAPN01000005">
    <property type="protein sequence ID" value="RKD86118.1"/>
    <property type="molecule type" value="Genomic_DNA"/>
</dbReference>
<evidence type="ECO:0000256" key="6">
    <source>
        <dbReference type="PROSITE-ProRule" id="PRU10099"/>
    </source>
</evidence>
<proteinExistence type="inferred from homology"/>
<feature type="active site" evidence="6">
    <location>
        <position position="21"/>
    </location>
</feature>
<evidence type="ECO:0000259" key="9">
    <source>
        <dbReference type="Pfam" id="PF17763"/>
    </source>
</evidence>
<dbReference type="InterPro" id="IPR027475">
    <property type="entry name" value="Asparaginase/glutaminase_AS2"/>
</dbReference>
<dbReference type="Gene3D" id="3.40.50.40">
    <property type="match status" value="1"/>
</dbReference>
<dbReference type="SFLD" id="SFLDS00057">
    <property type="entry name" value="Glutaminase/Asparaginase"/>
    <property type="match status" value="1"/>
</dbReference>
<dbReference type="CDD" id="cd08963">
    <property type="entry name" value="L-asparaginase_I"/>
    <property type="match status" value="1"/>
</dbReference>
<dbReference type="PANTHER" id="PTHR11707:SF28">
    <property type="entry name" value="60 KDA LYSOPHOSPHOLIPASE"/>
    <property type="match status" value="1"/>
</dbReference>
<feature type="binding site" evidence="5">
    <location>
        <position position="65"/>
    </location>
    <ligand>
        <name>substrate</name>
    </ligand>
</feature>
<evidence type="ECO:0000259" key="8">
    <source>
        <dbReference type="Pfam" id="PF00710"/>
    </source>
</evidence>
<dbReference type="InterPro" id="IPR006033">
    <property type="entry name" value="AsnA_fam"/>
</dbReference>
<dbReference type="AlphaFoldDB" id="A0A419VVG8"/>
<sequence>MLINPMNSQVPSILIIYTGGTIGMVQKEGGALNPVKFDQILDEVPELSRLGYHLESLTFSPPIDSSNMTPRKWSKLAKLIEKNYSRFDGFVVLHGTDTMAYTASALSYMLENLDKPVVLTGSQLPIGILRTDGKENLITSIEIAAAKQNGMAVVPEVCIYFDFKLMRGNRTKKRHADHFSAFNSQNYPLLAKAGVDIKYYFENIYYSRKKGILNVNTAFDENVVVLKIFPGISKAVFESIVSIPGLRGIVLEAYGSGNVPTAPWFIRLIRKATRLRILIVTVTQCEGGAVKMGHYQTSQELLNAGVISGKDMTTEAAVTKLMFLLGQGLSEDDIKLYMNKSMSGEISE</sequence>
<dbReference type="InterPro" id="IPR027473">
    <property type="entry name" value="L-asparaginase_C"/>
</dbReference>
<dbReference type="RefSeq" id="WP_245995046.1">
    <property type="nucleotide sequence ID" value="NZ_RAPN01000005.1"/>
</dbReference>
<dbReference type="EC" id="3.5.1.1" evidence="2"/>
<dbReference type="PIRSF" id="PIRSF001220">
    <property type="entry name" value="L-ASNase_gatD"/>
    <property type="match status" value="1"/>
</dbReference>
<feature type="binding site" evidence="5">
    <location>
        <begin position="96"/>
        <end position="97"/>
    </location>
    <ligand>
        <name>substrate</name>
    </ligand>
</feature>
<feature type="active site" description="O-isoaspartyl threonine intermediate" evidence="4">
    <location>
        <position position="21"/>
    </location>
</feature>
<keyword evidence="11" id="KW-1185">Reference proteome</keyword>
<keyword evidence="3" id="KW-0378">Hydrolase</keyword>
<feature type="domain" description="Asparaginase/glutaminase C-terminal" evidence="9">
    <location>
        <begin position="222"/>
        <end position="338"/>
    </location>
</feature>
<protein>
    <recommendedName>
        <fullName evidence="2">asparaginase</fullName>
        <ecNumber evidence="2">3.5.1.1</ecNumber>
    </recommendedName>
</protein>